<evidence type="ECO:0000256" key="3">
    <source>
        <dbReference type="ARBA" id="ARBA00022475"/>
    </source>
</evidence>
<accession>A0A9X0DIB6</accession>
<dbReference type="Pfam" id="PF07690">
    <property type="entry name" value="MFS_1"/>
    <property type="match status" value="1"/>
</dbReference>
<comment type="subcellular location">
    <subcellularLocation>
        <location evidence="1">Cell membrane</location>
        <topology evidence="1">Multi-pass membrane protein</topology>
    </subcellularLocation>
</comment>
<evidence type="ECO:0000256" key="6">
    <source>
        <dbReference type="ARBA" id="ARBA00023136"/>
    </source>
</evidence>
<dbReference type="GO" id="GO:0140115">
    <property type="term" value="P:export across plasma membrane"/>
    <property type="evidence" value="ECO:0007669"/>
    <property type="project" value="UniProtKB-ARBA"/>
</dbReference>
<feature type="domain" description="Major facilitator superfamily (MFS) profile" evidence="9">
    <location>
        <begin position="53"/>
        <end position="295"/>
    </location>
</feature>
<dbReference type="SUPFAM" id="SSF103473">
    <property type="entry name" value="MFS general substrate transporter"/>
    <property type="match status" value="1"/>
</dbReference>
<keyword evidence="5 8" id="KW-1133">Transmembrane helix</keyword>
<evidence type="ECO:0000256" key="8">
    <source>
        <dbReference type="SAM" id="Phobius"/>
    </source>
</evidence>
<keyword evidence="2" id="KW-0813">Transport</keyword>
<feature type="transmembrane region" description="Helical" evidence="8">
    <location>
        <begin position="149"/>
        <end position="170"/>
    </location>
</feature>
<dbReference type="PROSITE" id="PS50850">
    <property type="entry name" value="MFS"/>
    <property type="match status" value="1"/>
</dbReference>
<evidence type="ECO:0000256" key="1">
    <source>
        <dbReference type="ARBA" id="ARBA00004651"/>
    </source>
</evidence>
<keyword evidence="4 8" id="KW-0812">Transmembrane</keyword>
<keyword evidence="11" id="KW-1185">Reference proteome</keyword>
<dbReference type="PANTHER" id="PTHR23502">
    <property type="entry name" value="MAJOR FACILITATOR SUPERFAMILY"/>
    <property type="match status" value="1"/>
</dbReference>
<feature type="transmembrane region" description="Helical" evidence="8">
    <location>
        <begin position="119"/>
        <end position="143"/>
    </location>
</feature>
<dbReference type="OrthoDB" id="6770063at2759"/>
<evidence type="ECO:0000256" key="7">
    <source>
        <dbReference type="ARBA" id="ARBA00038459"/>
    </source>
</evidence>
<keyword evidence="6 8" id="KW-0472">Membrane</keyword>
<dbReference type="InterPro" id="IPR036259">
    <property type="entry name" value="MFS_trans_sf"/>
</dbReference>
<dbReference type="GO" id="GO:0005886">
    <property type="term" value="C:plasma membrane"/>
    <property type="evidence" value="ECO:0007669"/>
    <property type="project" value="UniProtKB-SubCell"/>
</dbReference>
<comment type="caution">
    <text evidence="10">The sequence shown here is derived from an EMBL/GenBank/DDBJ whole genome shotgun (WGS) entry which is preliminary data.</text>
</comment>
<comment type="similarity">
    <text evidence="7">Belongs to the major facilitator superfamily. DHA1 family. Polyamines/proton antiporter (TC 2.A.1.2.16) subfamily.</text>
</comment>
<dbReference type="InterPro" id="IPR011701">
    <property type="entry name" value="MFS"/>
</dbReference>
<dbReference type="EMBL" id="JAPEIS010000007">
    <property type="protein sequence ID" value="KAJ8064561.1"/>
    <property type="molecule type" value="Genomic_DNA"/>
</dbReference>
<feature type="transmembrane region" description="Helical" evidence="8">
    <location>
        <begin position="94"/>
        <end position="112"/>
    </location>
</feature>
<dbReference type="AlphaFoldDB" id="A0A9X0DIB6"/>
<evidence type="ECO:0000313" key="11">
    <source>
        <dbReference type="Proteomes" id="UP001152300"/>
    </source>
</evidence>
<reference evidence="10" key="1">
    <citation type="submission" date="2022-11" db="EMBL/GenBank/DDBJ databases">
        <title>Genome Resource of Sclerotinia nivalis Strain SnTB1, a Plant Pathogen Isolated from American Ginseng.</title>
        <authorList>
            <person name="Fan S."/>
        </authorList>
    </citation>
    <scope>NUCLEOTIDE SEQUENCE</scope>
    <source>
        <strain evidence="10">SnTB1</strain>
    </source>
</reference>
<evidence type="ECO:0000259" key="9">
    <source>
        <dbReference type="PROSITE" id="PS50850"/>
    </source>
</evidence>
<feature type="transmembrane region" description="Helical" evidence="8">
    <location>
        <begin position="209"/>
        <end position="228"/>
    </location>
</feature>
<evidence type="ECO:0000313" key="10">
    <source>
        <dbReference type="EMBL" id="KAJ8064561.1"/>
    </source>
</evidence>
<evidence type="ECO:0000256" key="4">
    <source>
        <dbReference type="ARBA" id="ARBA00022692"/>
    </source>
</evidence>
<sequence>MSSGQITTAKPTPVITPLENLSGQYESTITVTWDGPLDGNNPLNWSNSWKWINVLLVSVQGTLSPICSTVLALGSEDVALAFGLHDPYTPALPIALYVLGLGIGPLFLAPLSELYGRRIVYLSCFTIFTILNVGCALAPNIAALSTLRLLSGMAGSAGPSLGGSSIGDMFSREHRGKAQALYSFGPTCGPIIGGVMGGFIIYNTGSWRWLIWVIVISSGVTVCFCMLLQRETYGPFLLRQKMKQLKKKNPSISYRTDFDVQPRELFARSLTRPMRLLFKAPICTFMSLYLALYVP</sequence>
<organism evidence="10 11">
    <name type="scientific">Sclerotinia nivalis</name>
    <dbReference type="NCBI Taxonomy" id="352851"/>
    <lineage>
        <taxon>Eukaryota</taxon>
        <taxon>Fungi</taxon>
        <taxon>Dikarya</taxon>
        <taxon>Ascomycota</taxon>
        <taxon>Pezizomycotina</taxon>
        <taxon>Leotiomycetes</taxon>
        <taxon>Helotiales</taxon>
        <taxon>Sclerotiniaceae</taxon>
        <taxon>Sclerotinia</taxon>
    </lineage>
</organism>
<dbReference type="InterPro" id="IPR005829">
    <property type="entry name" value="Sugar_transporter_CS"/>
</dbReference>
<dbReference type="PANTHER" id="PTHR23502:SF186">
    <property type="entry name" value="MAJOR FACILITATOR SUPERFAMILY (MFS) PROFILE DOMAIN-CONTAINING PROTEIN"/>
    <property type="match status" value="1"/>
</dbReference>
<feature type="transmembrane region" description="Helical" evidence="8">
    <location>
        <begin position="182"/>
        <end position="203"/>
    </location>
</feature>
<feature type="transmembrane region" description="Helical" evidence="8">
    <location>
        <begin position="51"/>
        <end position="74"/>
    </location>
</feature>
<dbReference type="PROSITE" id="PS00216">
    <property type="entry name" value="SUGAR_TRANSPORT_1"/>
    <property type="match status" value="1"/>
</dbReference>
<dbReference type="Gene3D" id="1.20.1720.10">
    <property type="entry name" value="Multidrug resistance protein D"/>
    <property type="match status" value="1"/>
</dbReference>
<evidence type="ECO:0000256" key="5">
    <source>
        <dbReference type="ARBA" id="ARBA00022989"/>
    </source>
</evidence>
<dbReference type="Proteomes" id="UP001152300">
    <property type="component" value="Unassembled WGS sequence"/>
</dbReference>
<gene>
    <name evidence="10" type="ORF">OCU04_006891</name>
</gene>
<feature type="transmembrane region" description="Helical" evidence="8">
    <location>
        <begin position="276"/>
        <end position="294"/>
    </location>
</feature>
<evidence type="ECO:0000256" key="2">
    <source>
        <dbReference type="ARBA" id="ARBA00022448"/>
    </source>
</evidence>
<dbReference type="GO" id="GO:0022857">
    <property type="term" value="F:transmembrane transporter activity"/>
    <property type="evidence" value="ECO:0007669"/>
    <property type="project" value="InterPro"/>
</dbReference>
<name>A0A9X0DIB6_9HELO</name>
<protein>
    <recommendedName>
        <fullName evidence="9">Major facilitator superfamily (MFS) profile domain-containing protein</fullName>
    </recommendedName>
</protein>
<dbReference type="InterPro" id="IPR020846">
    <property type="entry name" value="MFS_dom"/>
</dbReference>
<keyword evidence="3" id="KW-1003">Cell membrane</keyword>
<dbReference type="GO" id="GO:0042908">
    <property type="term" value="P:xenobiotic transport"/>
    <property type="evidence" value="ECO:0007669"/>
    <property type="project" value="UniProtKB-ARBA"/>
</dbReference>
<proteinExistence type="inferred from homology"/>